<reference evidence="2" key="1">
    <citation type="journal article" date="2023" name="Nat. Plants">
        <title>Single-cell RNA sequencing provides a high-resolution roadmap for understanding the multicellular compartmentation of specialized metabolism.</title>
        <authorList>
            <person name="Sun S."/>
            <person name="Shen X."/>
            <person name="Li Y."/>
            <person name="Li Y."/>
            <person name="Wang S."/>
            <person name="Li R."/>
            <person name="Zhang H."/>
            <person name="Shen G."/>
            <person name="Guo B."/>
            <person name="Wei J."/>
            <person name="Xu J."/>
            <person name="St-Pierre B."/>
            <person name="Chen S."/>
            <person name="Sun C."/>
        </authorList>
    </citation>
    <scope>NUCLEOTIDE SEQUENCE [LARGE SCALE GENOMIC DNA]</scope>
</reference>
<comment type="caution">
    <text evidence="1">The sequence shown here is derived from an EMBL/GenBank/DDBJ whole genome shotgun (WGS) entry which is preliminary data.</text>
</comment>
<dbReference type="Proteomes" id="UP001060085">
    <property type="component" value="Linkage Group LG06"/>
</dbReference>
<accession>A0ACC0AI07</accession>
<organism evidence="1 2">
    <name type="scientific">Catharanthus roseus</name>
    <name type="common">Madagascar periwinkle</name>
    <name type="synonym">Vinca rosea</name>
    <dbReference type="NCBI Taxonomy" id="4058"/>
    <lineage>
        <taxon>Eukaryota</taxon>
        <taxon>Viridiplantae</taxon>
        <taxon>Streptophyta</taxon>
        <taxon>Embryophyta</taxon>
        <taxon>Tracheophyta</taxon>
        <taxon>Spermatophyta</taxon>
        <taxon>Magnoliopsida</taxon>
        <taxon>eudicotyledons</taxon>
        <taxon>Gunneridae</taxon>
        <taxon>Pentapetalae</taxon>
        <taxon>asterids</taxon>
        <taxon>lamiids</taxon>
        <taxon>Gentianales</taxon>
        <taxon>Apocynaceae</taxon>
        <taxon>Rauvolfioideae</taxon>
        <taxon>Vinceae</taxon>
        <taxon>Catharanthinae</taxon>
        <taxon>Catharanthus</taxon>
    </lineage>
</organism>
<sequence>MSSDVDTKKVADRYLKREVLGEGTYGVVYKAIDTQTGQVVAIKKIRIGKQKEGVNFTALREIKLLKELKDPNIIELIDAFPHKGNLHLVFEFMETDLEAVIRDRNIFLSPADIKSYIQMTLKGLAFCHRKWVLHRDMKPNNLLIGPRGQLKLADFGLARIFGSPDRRFTHQVFARWYRAPELLFGAKQYGPGVDVWAAACIFAELLLRRPFLQGNSDIDQLGKIFAAFGTPKQSQWPDMVYLPDYVEYQYVPGQPLRTLFPMASDDALDLLSKMFNYDPKARISAQQALEHRYFSSGPPPTEPASLPRPPPKKESSNSRVSDLNPQDGPTVLSPPRKSRRVMPNREGFEGNDYFADKMEVQDHDIRQAADERSGHADMSLDFSVFGMRPPARPTINSADRTHLKRKLDLEFQPEEE</sequence>
<evidence type="ECO:0000313" key="2">
    <source>
        <dbReference type="Proteomes" id="UP001060085"/>
    </source>
</evidence>
<keyword evidence="2" id="KW-1185">Reference proteome</keyword>
<gene>
    <name evidence="1" type="ORF">M9H77_29037</name>
</gene>
<proteinExistence type="predicted"/>
<dbReference type="EMBL" id="CM044706">
    <property type="protein sequence ID" value="KAI5660244.1"/>
    <property type="molecule type" value="Genomic_DNA"/>
</dbReference>
<name>A0ACC0AI07_CATRO</name>
<protein>
    <submittedName>
        <fullName evidence="1">Uncharacterized protein</fullName>
    </submittedName>
</protein>
<evidence type="ECO:0000313" key="1">
    <source>
        <dbReference type="EMBL" id="KAI5660244.1"/>
    </source>
</evidence>